<dbReference type="Proteomes" id="UP000184076">
    <property type="component" value="Unassembled WGS sequence"/>
</dbReference>
<accession>A0A1M5DCV4</accession>
<organism evidence="2 3">
    <name type="scientific">Desulfacinum infernum DSM 9756</name>
    <dbReference type="NCBI Taxonomy" id="1121391"/>
    <lineage>
        <taxon>Bacteria</taxon>
        <taxon>Pseudomonadati</taxon>
        <taxon>Thermodesulfobacteriota</taxon>
        <taxon>Syntrophobacteria</taxon>
        <taxon>Syntrophobacterales</taxon>
        <taxon>Syntrophobacteraceae</taxon>
        <taxon>Desulfacinum</taxon>
    </lineage>
</organism>
<evidence type="ECO:0000313" key="3">
    <source>
        <dbReference type="Proteomes" id="UP000184076"/>
    </source>
</evidence>
<dbReference type="EMBL" id="FQVB01000023">
    <property type="protein sequence ID" value="SHF64701.1"/>
    <property type="molecule type" value="Genomic_DNA"/>
</dbReference>
<sequence length="114" mass="12554">MKVGKGPAVRAFCLLTVFVFASMAPLGGRREKEIAGGVQWGGPSVCWADVIEGQESIIHKTLPQGPPGAEEHLREERKKAEWSLEMLRHLWIDLNPQRGDDPKPQPPPSPAQNP</sequence>
<proteinExistence type="predicted"/>
<feature type="region of interest" description="Disordered" evidence="1">
    <location>
        <begin position="93"/>
        <end position="114"/>
    </location>
</feature>
<name>A0A1M5DCV4_9BACT</name>
<evidence type="ECO:0000256" key="1">
    <source>
        <dbReference type="SAM" id="MobiDB-lite"/>
    </source>
</evidence>
<feature type="compositionally biased region" description="Pro residues" evidence="1">
    <location>
        <begin position="104"/>
        <end position="114"/>
    </location>
</feature>
<protein>
    <submittedName>
        <fullName evidence="2">Uncharacterized protein</fullName>
    </submittedName>
</protein>
<keyword evidence="3" id="KW-1185">Reference proteome</keyword>
<evidence type="ECO:0000313" key="2">
    <source>
        <dbReference type="EMBL" id="SHF64701.1"/>
    </source>
</evidence>
<dbReference type="AlphaFoldDB" id="A0A1M5DCV4"/>
<reference evidence="3" key="1">
    <citation type="submission" date="2016-11" db="EMBL/GenBank/DDBJ databases">
        <authorList>
            <person name="Varghese N."/>
            <person name="Submissions S."/>
        </authorList>
    </citation>
    <scope>NUCLEOTIDE SEQUENCE [LARGE SCALE GENOMIC DNA]</scope>
    <source>
        <strain evidence="3">DSM 9756</strain>
    </source>
</reference>
<dbReference type="STRING" id="1121391.SAMN02745206_02396"/>
<gene>
    <name evidence="2" type="ORF">SAMN02745206_02396</name>
</gene>